<dbReference type="InterPro" id="IPR042088">
    <property type="entry name" value="OligoPept_F_C"/>
</dbReference>
<dbReference type="EMBL" id="JAKVPQ010000004">
    <property type="protein sequence ID" value="MCH4284975.1"/>
    <property type="molecule type" value="Genomic_DNA"/>
</dbReference>
<evidence type="ECO:0000256" key="5">
    <source>
        <dbReference type="ARBA" id="ARBA00023049"/>
    </source>
</evidence>
<dbReference type="InterPro" id="IPR013647">
    <property type="entry name" value="OligopepF_N_dom"/>
</dbReference>
<dbReference type="InterPro" id="IPR001567">
    <property type="entry name" value="Pept_M3A_M3B_dom"/>
</dbReference>
<keyword evidence="10" id="KW-1185">Reference proteome</keyword>
<accession>A0ABS9R5P6</accession>
<dbReference type="InterPro" id="IPR034006">
    <property type="entry name" value="M3B_PepF_2"/>
</dbReference>
<evidence type="ECO:0000256" key="1">
    <source>
        <dbReference type="ARBA" id="ARBA00022670"/>
    </source>
</evidence>
<dbReference type="NCBIfam" id="TIGR02290">
    <property type="entry name" value="M3_fam_3"/>
    <property type="match status" value="1"/>
</dbReference>
<dbReference type="CDD" id="cd09607">
    <property type="entry name" value="M3B_PepF"/>
    <property type="match status" value="1"/>
</dbReference>
<evidence type="ECO:0000259" key="8">
    <source>
        <dbReference type="Pfam" id="PF08439"/>
    </source>
</evidence>
<evidence type="ECO:0000256" key="4">
    <source>
        <dbReference type="ARBA" id="ARBA00022833"/>
    </source>
</evidence>
<feature type="domain" description="Peptidase M3A/M3B catalytic" evidence="7">
    <location>
        <begin position="188"/>
        <end position="567"/>
    </location>
</feature>
<keyword evidence="3 6" id="KW-0378">Hydrolase</keyword>
<dbReference type="RefSeq" id="WP_117455532.1">
    <property type="nucleotide sequence ID" value="NZ_JAKVPQ010000004.1"/>
</dbReference>
<protein>
    <submittedName>
        <fullName evidence="9">M3 family oligoendopeptidase</fullName>
    </submittedName>
</protein>
<evidence type="ECO:0000259" key="7">
    <source>
        <dbReference type="Pfam" id="PF01432"/>
    </source>
</evidence>
<evidence type="ECO:0000256" key="3">
    <source>
        <dbReference type="ARBA" id="ARBA00022801"/>
    </source>
</evidence>
<keyword evidence="2 6" id="KW-0479">Metal-binding</keyword>
<dbReference type="Gene3D" id="1.20.140.70">
    <property type="entry name" value="Oligopeptidase f, N-terminal domain"/>
    <property type="match status" value="1"/>
</dbReference>
<name>A0ABS9R5P6_9FIRM</name>
<feature type="domain" description="Oligopeptidase F N-terminal" evidence="8">
    <location>
        <begin position="110"/>
        <end position="171"/>
    </location>
</feature>
<comment type="cofactor">
    <cofactor evidence="6">
        <name>Zn(2+)</name>
        <dbReference type="ChEBI" id="CHEBI:29105"/>
    </cofactor>
    <text evidence="6">Binds 1 zinc ion.</text>
</comment>
<dbReference type="Gene3D" id="1.10.1370.20">
    <property type="entry name" value="Oligoendopeptidase f, C-terminal domain"/>
    <property type="match status" value="1"/>
</dbReference>
<comment type="similarity">
    <text evidence="6">Belongs to the peptidase M3 family.</text>
</comment>
<sequence>MKEWSLDILYKGYDDPEFTQDLDKLTNLINEIKEYSKSLTRDDEVKTLCTMMDLLERLQLLEYPLFVYVNLRQSTDTTDVETSNYQTRLMALTASISKAISIFNRYIAETEALDAYIEENEQLHAYAYLLKSTKRDAKYQLSDEVEDVISKMDLNAGSAWSNLREFVTSTMNVVYRGEDSNLSAVRNLAYDGDPQVRKDAYEAELTSYEQVKDSIAFALNSIKGQANTISELRGYTSPLDMTLHQSRMKKETLDAMFTAMKEYFPKFHAYLKQKAKLLGHANGLPWYDLFAPLGENHKRYSIDEAKQYLLDHFRPFADDMADMMERAFDESWIDFYPKKGKVGGAFCENLPFVKQSRVLTNYDGSLGDIVTLAHELGHAYHGLMIEDHRPLNWDYSMPVAETASTFNENIIMNAAIDAADHDEKIVLIETQLQDLTQIMCDIYSRFLFEQEVFERRKNEFLNAEELKNIMLEAQKEAYGDGLDPEYLHPYMWINKSHYYSADLNFYNFPYAFGGLFARGLVVKYQEMGDAFVDKYREMLKATTVMDVEEVADIMDIDLTDINFWRSALDTAAKRIDEFLELTK</sequence>
<evidence type="ECO:0000313" key="9">
    <source>
        <dbReference type="EMBL" id="MCH4284975.1"/>
    </source>
</evidence>
<reference evidence="9 10" key="1">
    <citation type="submission" date="2022-02" db="EMBL/GenBank/DDBJ databases">
        <title>Genome of Erysipelotrichaceae sp. nov. NSJ-176 isolated from human feces.</title>
        <authorList>
            <person name="Abdugheni R."/>
        </authorList>
    </citation>
    <scope>NUCLEOTIDE SEQUENCE [LARGE SCALE GENOMIC DNA]</scope>
    <source>
        <strain evidence="9 10">NSJ-176</strain>
    </source>
</reference>
<evidence type="ECO:0000256" key="6">
    <source>
        <dbReference type="RuleBase" id="RU003435"/>
    </source>
</evidence>
<proteinExistence type="inferred from homology"/>
<comment type="caution">
    <text evidence="9">The sequence shown here is derived from an EMBL/GenBank/DDBJ whole genome shotgun (WGS) entry which is preliminary data.</text>
</comment>
<organism evidence="9 10">
    <name type="scientific">Amedibacillus hominis</name>
    <dbReference type="NCBI Taxonomy" id="2897776"/>
    <lineage>
        <taxon>Bacteria</taxon>
        <taxon>Bacillati</taxon>
        <taxon>Bacillota</taxon>
        <taxon>Erysipelotrichia</taxon>
        <taxon>Erysipelotrichales</taxon>
        <taxon>Erysipelotrichaceae</taxon>
        <taxon>Amedibacillus</taxon>
    </lineage>
</organism>
<keyword evidence="4 6" id="KW-0862">Zinc</keyword>
<dbReference type="Proteomes" id="UP001202402">
    <property type="component" value="Unassembled WGS sequence"/>
</dbReference>
<keyword evidence="5 6" id="KW-0482">Metalloprotease</keyword>
<dbReference type="Pfam" id="PF08439">
    <property type="entry name" value="Peptidase_M3_N"/>
    <property type="match status" value="1"/>
</dbReference>
<gene>
    <name evidence="9" type="ORF">LQE99_07505</name>
</gene>
<dbReference type="Pfam" id="PF01432">
    <property type="entry name" value="Peptidase_M3"/>
    <property type="match status" value="1"/>
</dbReference>
<dbReference type="SUPFAM" id="SSF55486">
    <property type="entry name" value="Metalloproteases ('zincins'), catalytic domain"/>
    <property type="match status" value="1"/>
</dbReference>
<evidence type="ECO:0000313" key="10">
    <source>
        <dbReference type="Proteomes" id="UP001202402"/>
    </source>
</evidence>
<keyword evidence="1 6" id="KW-0645">Protease</keyword>
<dbReference type="InterPro" id="IPR011977">
    <property type="entry name" value="Pept_M3B_clade3"/>
</dbReference>
<evidence type="ECO:0000256" key="2">
    <source>
        <dbReference type="ARBA" id="ARBA00022723"/>
    </source>
</evidence>